<dbReference type="OrthoDB" id="5636356at2"/>
<sequence length="157" mass="17429">MEKVDLTKQFAYRLRDAMIAAGYNSQRSTSGVCIHKLAEITGYSVQICRKYLRGEAIPEPVKLVEIAAKLNVSAGWLLFGDSHTDIAPSENKVTITKNLLLYILTRAANLYNTPHLGKETPGFLLDLINDVSQINASEEQSKKIIDLALSSIKHFSH</sequence>
<dbReference type="STRING" id="466.Lmac_1885"/>
<dbReference type="Pfam" id="PF01381">
    <property type="entry name" value="HTH_3"/>
    <property type="match status" value="1"/>
</dbReference>
<organism evidence="2 3">
    <name type="scientific">Legionella maceachernii</name>
    <dbReference type="NCBI Taxonomy" id="466"/>
    <lineage>
        <taxon>Bacteria</taxon>
        <taxon>Pseudomonadati</taxon>
        <taxon>Pseudomonadota</taxon>
        <taxon>Gammaproteobacteria</taxon>
        <taxon>Legionellales</taxon>
        <taxon>Legionellaceae</taxon>
        <taxon>Legionella</taxon>
    </lineage>
</organism>
<dbReference type="InterPro" id="IPR001387">
    <property type="entry name" value="Cro/C1-type_HTH"/>
</dbReference>
<evidence type="ECO:0000313" key="2">
    <source>
        <dbReference type="EMBL" id="KTD25521.1"/>
    </source>
</evidence>
<dbReference type="CDD" id="cd00093">
    <property type="entry name" value="HTH_XRE"/>
    <property type="match status" value="1"/>
</dbReference>
<dbReference type="EMBL" id="LNYL01000044">
    <property type="protein sequence ID" value="KTD25521.1"/>
    <property type="molecule type" value="Genomic_DNA"/>
</dbReference>
<gene>
    <name evidence="2" type="ORF">Lmac_1885</name>
</gene>
<keyword evidence="3" id="KW-1185">Reference proteome</keyword>
<accession>A0A0W0VZS6</accession>
<comment type="caution">
    <text evidence="2">The sequence shown here is derived from an EMBL/GenBank/DDBJ whole genome shotgun (WGS) entry which is preliminary data.</text>
</comment>
<reference evidence="2 3" key="1">
    <citation type="submission" date="2015-11" db="EMBL/GenBank/DDBJ databases">
        <title>Genomic analysis of 38 Legionella species identifies large and diverse effector repertoires.</title>
        <authorList>
            <person name="Burstein D."/>
            <person name="Amaro F."/>
            <person name="Zusman T."/>
            <person name="Lifshitz Z."/>
            <person name="Cohen O."/>
            <person name="Gilbert J.A."/>
            <person name="Pupko T."/>
            <person name="Shuman H.A."/>
            <person name="Segal G."/>
        </authorList>
    </citation>
    <scope>NUCLEOTIDE SEQUENCE [LARGE SCALE GENOMIC DNA]</scope>
    <source>
        <strain evidence="2 3">PX-1-G2-E2</strain>
    </source>
</reference>
<dbReference type="SMART" id="SM00530">
    <property type="entry name" value="HTH_XRE"/>
    <property type="match status" value="1"/>
</dbReference>
<feature type="domain" description="HTH cro/C1-type" evidence="1">
    <location>
        <begin position="37"/>
        <end position="77"/>
    </location>
</feature>
<dbReference type="GO" id="GO:0003677">
    <property type="term" value="F:DNA binding"/>
    <property type="evidence" value="ECO:0007669"/>
    <property type="project" value="InterPro"/>
</dbReference>
<dbReference type="AlphaFoldDB" id="A0A0W0VZS6"/>
<dbReference type="Proteomes" id="UP000054908">
    <property type="component" value="Unassembled WGS sequence"/>
</dbReference>
<name>A0A0W0VZS6_9GAMM</name>
<dbReference type="PATRIC" id="fig|466.6.peg.1989"/>
<dbReference type="RefSeq" id="WP_058452776.1">
    <property type="nucleotide sequence ID" value="NZ_CAAAIB010000002.1"/>
</dbReference>
<protein>
    <submittedName>
        <fullName evidence="2">Putative transcriptional regulator</fullName>
    </submittedName>
</protein>
<proteinExistence type="predicted"/>
<evidence type="ECO:0000259" key="1">
    <source>
        <dbReference type="PROSITE" id="PS50943"/>
    </source>
</evidence>
<dbReference type="InterPro" id="IPR010982">
    <property type="entry name" value="Lambda_DNA-bd_dom_sf"/>
</dbReference>
<dbReference type="PROSITE" id="PS50943">
    <property type="entry name" value="HTH_CROC1"/>
    <property type="match status" value="1"/>
</dbReference>
<dbReference type="SUPFAM" id="SSF47413">
    <property type="entry name" value="lambda repressor-like DNA-binding domains"/>
    <property type="match status" value="1"/>
</dbReference>
<evidence type="ECO:0000313" key="3">
    <source>
        <dbReference type="Proteomes" id="UP000054908"/>
    </source>
</evidence>
<dbReference type="Gene3D" id="1.10.260.40">
    <property type="entry name" value="lambda repressor-like DNA-binding domains"/>
    <property type="match status" value="1"/>
</dbReference>